<sequence length="141" mass="16441">MLSWMLLEKTLGYHDEKIADHEWLTMVFLPFAILMYVLAIRETRRRVYGRKLTWLQGFTSGLILTLFIALLSPLAQYITHNYITPEYFENVKNYSITNNLMKIDEANDYFSLNNYLWQSFIGAILGGAVTSAIVAIFMRRS</sequence>
<protein>
    <recommendedName>
        <fullName evidence="4">DUF4199 domain-containing protein</fullName>
    </recommendedName>
</protein>
<dbReference type="Pfam" id="PF13858">
    <property type="entry name" value="DUF4199"/>
    <property type="match status" value="1"/>
</dbReference>
<evidence type="ECO:0000313" key="3">
    <source>
        <dbReference type="Proteomes" id="UP000326509"/>
    </source>
</evidence>
<dbReference type="EMBL" id="BKCG01000004">
    <property type="protein sequence ID" value="GER59725.1"/>
    <property type="molecule type" value="Genomic_DNA"/>
</dbReference>
<keyword evidence="1" id="KW-0472">Membrane</keyword>
<evidence type="ECO:0000256" key="1">
    <source>
        <dbReference type="SAM" id="Phobius"/>
    </source>
</evidence>
<keyword evidence="1" id="KW-0812">Transmembrane</keyword>
<evidence type="ECO:0000313" key="2">
    <source>
        <dbReference type="EMBL" id="GER59725.1"/>
    </source>
</evidence>
<reference evidence="2 3" key="1">
    <citation type="submission" date="2019-08" db="EMBL/GenBank/DDBJ databases">
        <title>Draft genome sequence of Ulvibacter marinus type strain NBRC 109484.</title>
        <authorList>
            <person name="Kawano K."/>
            <person name="Ushijima N."/>
            <person name="Kihara M."/>
            <person name="Itoh H."/>
        </authorList>
    </citation>
    <scope>NUCLEOTIDE SEQUENCE [LARGE SCALE GENOMIC DNA]</scope>
    <source>
        <strain evidence="2 3">NBRC 109484</strain>
    </source>
</reference>
<name>A0A5J4IPR7_9FLAO</name>
<feature type="transmembrane region" description="Helical" evidence="1">
    <location>
        <begin position="115"/>
        <end position="138"/>
    </location>
</feature>
<accession>A0A5J4IPR7</accession>
<evidence type="ECO:0008006" key="4">
    <source>
        <dbReference type="Google" id="ProtNLM"/>
    </source>
</evidence>
<proteinExistence type="predicted"/>
<dbReference type="Proteomes" id="UP000326509">
    <property type="component" value="Unassembled WGS sequence"/>
</dbReference>
<feature type="transmembrane region" description="Helical" evidence="1">
    <location>
        <begin position="23"/>
        <end position="40"/>
    </location>
</feature>
<dbReference type="AlphaFoldDB" id="A0A5J4IPR7"/>
<keyword evidence="3" id="KW-1185">Reference proteome</keyword>
<feature type="transmembrane region" description="Helical" evidence="1">
    <location>
        <begin position="52"/>
        <end position="75"/>
    </location>
</feature>
<keyword evidence="1" id="KW-1133">Transmembrane helix</keyword>
<gene>
    <name evidence="2" type="ORF">ULMA_18330</name>
</gene>
<comment type="caution">
    <text evidence="2">The sequence shown here is derived from an EMBL/GenBank/DDBJ whole genome shotgun (WGS) entry which is preliminary data.</text>
</comment>
<organism evidence="2 3">
    <name type="scientific">Patiriisocius marinus</name>
    <dbReference type="NCBI Taxonomy" id="1397112"/>
    <lineage>
        <taxon>Bacteria</taxon>
        <taxon>Pseudomonadati</taxon>
        <taxon>Bacteroidota</taxon>
        <taxon>Flavobacteriia</taxon>
        <taxon>Flavobacteriales</taxon>
        <taxon>Flavobacteriaceae</taxon>
        <taxon>Patiriisocius</taxon>
    </lineage>
</organism>
<dbReference type="InterPro" id="IPR025250">
    <property type="entry name" value="DUF4199"/>
</dbReference>